<feature type="compositionally biased region" description="Basic and acidic residues" evidence="1">
    <location>
        <begin position="217"/>
        <end position="229"/>
    </location>
</feature>
<keyword evidence="3" id="KW-1185">Reference proteome</keyword>
<feature type="region of interest" description="Disordered" evidence="1">
    <location>
        <begin position="1"/>
        <end position="160"/>
    </location>
</feature>
<name>A0A4Y2JVS3_ARAVE</name>
<gene>
    <name evidence="2" type="ORF">AVEN_89603_1</name>
</gene>
<sequence length="273" mass="30536">MTDRTHELPTPAIKPLHSLPKAPIVPKNESNGCHQTSHLDNETTKRNSEQYVSNLAGNSVKEHNNFNIPKEVQQSKVAKDSKNKINLPSVKGTQKGSTTRDNRKAPKRKQKAPEIVDQKKRKTEKATSKNENTTLKKEEDEIIHEETPTISGEQDNIGRDEENPIIIDLTDADNQQTDEIIQTPSETVENQNIQTNENANETMEASSNSVKGTEGIISKELKEIGEKMPQKRSTSKSAAKPKAKAQKNSKPVPANKRQKDNLKTKQLGQKRKK</sequence>
<dbReference type="Proteomes" id="UP000499080">
    <property type="component" value="Unassembled WGS sequence"/>
</dbReference>
<evidence type="ECO:0000256" key="1">
    <source>
        <dbReference type="SAM" id="MobiDB-lite"/>
    </source>
</evidence>
<protein>
    <submittedName>
        <fullName evidence="2">Uncharacterized protein</fullName>
    </submittedName>
</protein>
<feature type="compositionally biased region" description="Polar residues" evidence="1">
    <location>
        <begin position="198"/>
        <end position="211"/>
    </location>
</feature>
<proteinExistence type="predicted"/>
<comment type="caution">
    <text evidence="2">The sequence shown here is derived from an EMBL/GenBank/DDBJ whole genome shotgun (WGS) entry which is preliminary data.</text>
</comment>
<feature type="region of interest" description="Disordered" evidence="1">
    <location>
        <begin position="198"/>
        <end position="273"/>
    </location>
</feature>
<feature type="compositionally biased region" description="Basic and acidic residues" evidence="1">
    <location>
        <begin position="37"/>
        <end position="48"/>
    </location>
</feature>
<reference evidence="2 3" key="1">
    <citation type="journal article" date="2019" name="Sci. Rep.">
        <title>Orb-weaving spider Araneus ventricosus genome elucidates the spidroin gene catalogue.</title>
        <authorList>
            <person name="Kono N."/>
            <person name="Nakamura H."/>
            <person name="Ohtoshi R."/>
            <person name="Moran D.A.P."/>
            <person name="Shinohara A."/>
            <person name="Yoshida Y."/>
            <person name="Fujiwara M."/>
            <person name="Mori M."/>
            <person name="Tomita M."/>
            <person name="Arakawa K."/>
        </authorList>
    </citation>
    <scope>NUCLEOTIDE SEQUENCE [LARGE SCALE GENOMIC DNA]</scope>
</reference>
<feature type="compositionally biased region" description="Basic and acidic residues" evidence="1">
    <location>
        <begin position="111"/>
        <end position="147"/>
    </location>
</feature>
<accession>A0A4Y2JVS3</accession>
<evidence type="ECO:0000313" key="2">
    <source>
        <dbReference type="EMBL" id="GBM94160.1"/>
    </source>
</evidence>
<evidence type="ECO:0000313" key="3">
    <source>
        <dbReference type="Proteomes" id="UP000499080"/>
    </source>
</evidence>
<dbReference type="EMBL" id="BGPR01003942">
    <property type="protein sequence ID" value="GBM94160.1"/>
    <property type="molecule type" value="Genomic_DNA"/>
</dbReference>
<organism evidence="2 3">
    <name type="scientific">Araneus ventricosus</name>
    <name type="common">Orbweaver spider</name>
    <name type="synonym">Epeira ventricosa</name>
    <dbReference type="NCBI Taxonomy" id="182803"/>
    <lineage>
        <taxon>Eukaryota</taxon>
        <taxon>Metazoa</taxon>
        <taxon>Ecdysozoa</taxon>
        <taxon>Arthropoda</taxon>
        <taxon>Chelicerata</taxon>
        <taxon>Arachnida</taxon>
        <taxon>Araneae</taxon>
        <taxon>Araneomorphae</taxon>
        <taxon>Entelegynae</taxon>
        <taxon>Araneoidea</taxon>
        <taxon>Araneidae</taxon>
        <taxon>Araneus</taxon>
    </lineage>
</organism>
<dbReference type="AlphaFoldDB" id="A0A4Y2JVS3"/>